<reference evidence="1" key="1">
    <citation type="submission" date="2021-08" db="EMBL/GenBank/DDBJ databases">
        <title>The first chromosome-level gecko genome reveals the dynamic sex chromosomes of Neotropical dwarf geckos (Sphaerodactylidae: Sphaerodactylus).</title>
        <authorList>
            <person name="Pinto B.J."/>
            <person name="Keating S.E."/>
            <person name="Gamble T."/>
        </authorList>
    </citation>
    <scope>NUCLEOTIDE SEQUENCE</scope>
    <source>
        <strain evidence="1">TG3544</strain>
    </source>
</reference>
<dbReference type="EMBL" id="CM037624">
    <property type="protein sequence ID" value="KAH8010906.1"/>
    <property type="molecule type" value="Genomic_DNA"/>
</dbReference>
<accession>A0ACB8FVY1</accession>
<evidence type="ECO:0000313" key="1">
    <source>
        <dbReference type="EMBL" id="KAH8010906.1"/>
    </source>
</evidence>
<keyword evidence="2" id="KW-1185">Reference proteome</keyword>
<sequence>MAAPQQEEESTESLQEGDSEPPSREEGEVLSDQEDAEDMKVTAQSSRLFQMDDYQYLLAKAVAALHLGEAQSGEGSSKSTSLHKGDGEFFPSNPNAKKVFPFPEYFETQVINQWEKPAANKRCPNFLRKLYDLPVYANNILQVPIIDGPVAALQSSGLVSKDGRGQIKDFQDRRSEQFCKRTHEAAAMAIRASATASIVSRASIVWARKVLELLPPTETKAIEGVNRMLKAASFAADATLDSVTFSARSMASAVATRRLLWLRAWQTDWRSKSMVSECAFQGEKLFGEDLKEFLVDPKEKPKHLPKLFRTFDRKQSSYSSFRPQQGSSQFKRDSFRRPYWNQSRQQPKKGFNYKKNTGSERYNQDNRQSKA</sequence>
<name>A0ACB8FVY1_9SAUR</name>
<gene>
    <name evidence="1" type="ORF">K3G42_015836</name>
</gene>
<organism evidence="1 2">
    <name type="scientific">Sphaerodactylus townsendi</name>
    <dbReference type="NCBI Taxonomy" id="933632"/>
    <lineage>
        <taxon>Eukaryota</taxon>
        <taxon>Metazoa</taxon>
        <taxon>Chordata</taxon>
        <taxon>Craniata</taxon>
        <taxon>Vertebrata</taxon>
        <taxon>Euteleostomi</taxon>
        <taxon>Lepidosauria</taxon>
        <taxon>Squamata</taxon>
        <taxon>Bifurcata</taxon>
        <taxon>Gekkota</taxon>
        <taxon>Sphaerodactylidae</taxon>
        <taxon>Sphaerodactylus</taxon>
    </lineage>
</organism>
<proteinExistence type="predicted"/>
<protein>
    <submittedName>
        <fullName evidence="1">Uncharacterized protein</fullName>
    </submittedName>
</protein>
<dbReference type="Proteomes" id="UP000827872">
    <property type="component" value="Linkage Group LG11"/>
</dbReference>
<evidence type="ECO:0000313" key="2">
    <source>
        <dbReference type="Proteomes" id="UP000827872"/>
    </source>
</evidence>
<comment type="caution">
    <text evidence="1">The sequence shown here is derived from an EMBL/GenBank/DDBJ whole genome shotgun (WGS) entry which is preliminary data.</text>
</comment>